<comment type="caution">
    <text evidence="1">The sequence shown here is derived from an EMBL/GenBank/DDBJ whole genome shotgun (WGS) entry which is preliminary data.</text>
</comment>
<organism evidence="1 2">
    <name type="scientific">Microbacterium soli</name>
    <dbReference type="NCBI Taxonomy" id="446075"/>
    <lineage>
        <taxon>Bacteria</taxon>
        <taxon>Bacillati</taxon>
        <taxon>Actinomycetota</taxon>
        <taxon>Actinomycetes</taxon>
        <taxon>Micrococcales</taxon>
        <taxon>Microbacteriaceae</taxon>
        <taxon>Microbacterium</taxon>
    </lineage>
</organism>
<protein>
    <submittedName>
        <fullName evidence="1">Uncharacterized protein</fullName>
    </submittedName>
</protein>
<reference evidence="2" key="1">
    <citation type="journal article" date="2019" name="Int. J. Syst. Evol. Microbiol.">
        <title>The Global Catalogue of Microorganisms (GCM) 10K type strain sequencing project: providing services to taxonomists for standard genome sequencing and annotation.</title>
        <authorList>
            <consortium name="The Broad Institute Genomics Platform"/>
            <consortium name="The Broad Institute Genome Sequencing Center for Infectious Disease"/>
            <person name="Wu L."/>
            <person name="Ma J."/>
        </authorList>
    </citation>
    <scope>NUCLEOTIDE SEQUENCE [LARGE SCALE GENOMIC DNA]</scope>
    <source>
        <strain evidence="2">JCM 17024</strain>
    </source>
</reference>
<dbReference type="Proteomes" id="UP001501591">
    <property type="component" value="Unassembled WGS sequence"/>
</dbReference>
<gene>
    <name evidence="1" type="ORF">GCM10022383_22550</name>
</gene>
<evidence type="ECO:0000313" key="1">
    <source>
        <dbReference type="EMBL" id="GAA3944147.1"/>
    </source>
</evidence>
<proteinExistence type="predicted"/>
<evidence type="ECO:0000313" key="2">
    <source>
        <dbReference type="Proteomes" id="UP001501591"/>
    </source>
</evidence>
<name>A0ABP7NDN8_9MICO</name>
<sequence length="44" mass="4952">MQATRENRKAAERTLKARLADRSLFKPTGIDLTSDSPFPDLVAY</sequence>
<accession>A0ABP7NDN8</accession>
<keyword evidence="2" id="KW-1185">Reference proteome</keyword>
<dbReference type="EMBL" id="BAABCP010000001">
    <property type="protein sequence ID" value="GAA3944147.1"/>
    <property type="molecule type" value="Genomic_DNA"/>
</dbReference>